<protein>
    <submittedName>
        <fullName evidence="2">DUF3846 domain-containing protein</fullName>
    </submittedName>
</protein>
<gene>
    <name evidence="2" type="ORF">J4H91_03940</name>
</gene>
<evidence type="ECO:0000313" key="3">
    <source>
        <dbReference type="Proteomes" id="UP000664398"/>
    </source>
</evidence>
<dbReference type="EMBL" id="JAGDYL010000005">
    <property type="protein sequence ID" value="MBO1804468.1"/>
    <property type="molecule type" value="Genomic_DNA"/>
</dbReference>
<dbReference type="RefSeq" id="WP_208044949.1">
    <property type="nucleotide sequence ID" value="NZ_JAGDYL010000005.1"/>
</dbReference>
<keyword evidence="3" id="KW-1185">Reference proteome</keyword>
<name>A0A939LWJ2_9MICO</name>
<dbReference type="Proteomes" id="UP000664398">
    <property type="component" value="Unassembled WGS sequence"/>
</dbReference>
<dbReference type="InterPro" id="IPR024559">
    <property type="entry name" value="DUF3846"/>
</dbReference>
<comment type="caution">
    <text evidence="2">The sequence shown here is derived from an EMBL/GenBank/DDBJ whole genome shotgun (WGS) entry which is preliminary data.</text>
</comment>
<proteinExistence type="predicted"/>
<feature type="domain" description="DUF3846" evidence="1">
    <location>
        <begin position="24"/>
        <end position="110"/>
    </location>
</feature>
<evidence type="ECO:0000313" key="2">
    <source>
        <dbReference type="EMBL" id="MBO1804468.1"/>
    </source>
</evidence>
<sequence>MNTTPLTGMLIADGRNGTVPIDPTDHGASIRHYLDCRLLDIVALGDGLDMFVDDEGLLVDRPVLNLAATIVAHQRGARSAIFGKALVLGIDDDTGETLTLTPEQARSVQQLMMHCPSERVRESLLETLAPFPGLAERLRQML</sequence>
<accession>A0A939LWJ2</accession>
<dbReference type="Pfam" id="PF12957">
    <property type="entry name" value="DUF3846"/>
    <property type="match status" value="1"/>
</dbReference>
<reference evidence="2" key="1">
    <citation type="submission" date="2021-03" db="EMBL/GenBank/DDBJ databases">
        <title>Leucobacter chromiisoli sp. nov., isolated from chromium-containing soil of chemical plant.</title>
        <authorList>
            <person name="Xu Z."/>
        </authorList>
    </citation>
    <scope>NUCLEOTIDE SEQUENCE</scope>
    <source>
        <strain evidence="2">A2</strain>
    </source>
</reference>
<dbReference type="AlphaFoldDB" id="A0A939LWJ2"/>
<organism evidence="2 3">
    <name type="scientific">Leucobacter ruminantium</name>
    <dbReference type="NCBI Taxonomy" id="1289170"/>
    <lineage>
        <taxon>Bacteria</taxon>
        <taxon>Bacillati</taxon>
        <taxon>Actinomycetota</taxon>
        <taxon>Actinomycetes</taxon>
        <taxon>Micrococcales</taxon>
        <taxon>Microbacteriaceae</taxon>
        <taxon>Leucobacter</taxon>
    </lineage>
</organism>
<evidence type="ECO:0000259" key="1">
    <source>
        <dbReference type="Pfam" id="PF12957"/>
    </source>
</evidence>